<dbReference type="EMBL" id="PEWP01000022">
    <property type="protein sequence ID" value="PIU46955.1"/>
    <property type="molecule type" value="Genomic_DNA"/>
</dbReference>
<sequence>MKIKGRLIFLISALILFCLTAFLIISYSQGYKFDFEKKKFVQTGGLYIQVDNPPAEIYLNNKLIKKITFLSNSILIRNLLPKKYKIEIKKNDYFTWLKNLEIKEKKVTEVKGLLLIKNSPQFEILIENLKEENLKDYLKNILKEEINKAELFHLENGVLFKESEPILNEAISFTVSKDNLIWLSKSGFLFLSDLNGKIKEVLNQIPFEVNKEKKYKIVSSNSKIILWENSDFQAERENKVPTSEARSGSYIYYFSTEKKFEKISENIKGVKFSLDSEKLAFWTEFEIWILDWNPKFELNEEKKEYKKIFLTRFSKKIGDCLWLSPNYLIFNIENEIKISEIDPRDIINIFTVANFQEPQMFFSKTEKKLYIFSENILFASEKLIP</sequence>
<evidence type="ECO:0008006" key="3">
    <source>
        <dbReference type="Google" id="ProtNLM"/>
    </source>
</evidence>
<dbReference type="Proteomes" id="UP000228777">
    <property type="component" value="Unassembled WGS sequence"/>
</dbReference>
<reference evidence="2" key="1">
    <citation type="submission" date="2017-09" db="EMBL/GenBank/DDBJ databases">
        <title>Depth-based differentiation of microbial function through sediment-hosted aquifers and enrichment of novel symbionts in the deep terrestrial subsurface.</title>
        <authorList>
            <person name="Probst A.J."/>
            <person name="Ladd B."/>
            <person name="Jarett J.K."/>
            <person name="Geller-Mcgrath D.E."/>
            <person name="Sieber C.M.K."/>
            <person name="Emerson J.B."/>
            <person name="Anantharaman K."/>
            <person name="Thomas B.C."/>
            <person name="Malmstrom R."/>
            <person name="Stieglmeier M."/>
            <person name="Klingl A."/>
            <person name="Woyke T."/>
            <person name="Ryan C.M."/>
            <person name="Banfield J.F."/>
        </authorList>
    </citation>
    <scope>NUCLEOTIDE SEQUENCE [LARGE SCALE GENOMIC DNA]</scope>
</reference>
<accession>A0A2M6Z3P8</accession>
<proteinExistence type="predicted"/>
<name>A0A2M6Z3P8_9BACT</name>
<evidence type="ECO:0000313" key="2">
    <source>
        <dbReference type="Proteomes" id="UP000228777"/>
    </source>
</evidence>
<comment type="caution">
    <text evidence="1">The sequence shown here is derived from an EMBL/GenBank/DDBJ whole genome shotgun (WGS) entry which is preliminary data.</text>
</comment>
<evidence type="ECO:0000313" key="1">
    <source>
        <dbReference type="EMBL" id="PIU46955.1"/>
    </source>
</evidence>
<protein>
    <recommendedName>
        <fullName evidence="3">PEGA domain-containing protein</fullName>
    </recommendedName>
</protein>
<dbReference type="AlphaFoldDB" id="A0A2M6Z3P8"/>
<organism evidence="1 2">
    <name type="scientific">bacterium (Candidatus Gribaldobacteria) CG07_land_8_20_14_0_80_33_18</name>
    <dbReference type="NCBI Taxonomy" id="2014272"/>
    <lineage>
        <taxon>Bacteria</taxon>
        <taxon>Candidatus Gribaldobacteria</taxon>
    </lineage>
</organism>
<gene>
    <name evidence="1" type="ORF">COS93_01295</name>
</gene>